<dbReference type="PROSITE" id="PS51819">
    <property type="entry name" value="VOC"/>
    <property type="match status" value="1"/>
</dbReference>
<name>A0ABX0XKZ0_9SPHN</name>
<proteinExistence type="predicted"/>
<sequence>MADHATPNLPSRDFAATAAFYAPAGFIQAYRSDGWMILERGGLVLEFFAFPGLDPLSSSFGCCLRLDDLDGFYAVLKACGIPERDDGQPRLQPPRRQPWGGRVGFLIDPDGSLFHLVQN</sequence>
<feature type="domain" description="VOC" evidence="1">
    <location>
        <begin position="1"/>
        <end position="119"/>
    </location>
</feature>
<dbReference type="EMBL" id="JAATJE010000001">
    <property type="protein sequence ID" value="NJC33818.1"/>
    <property type="molecule type" value="Genomic_DNA"/>
</dbReference>
<gene>
    <name evidence="2" type="ORF">GGR88_001292</name>
</gene>
<organism evidence="2 3">
    <name type="scientific">Sphingomonas jejuensis</name>
    <dbReference type="NCBI Taxonomy" id="904715"/>
    <lineage>
        <taxon>Bacteria</taxon>
        <taxon>Pseudomonadati</taxon>
        <taxon>Pseudomonadota</taxon>
        <taxon>Alphaproteobacteria</taxon>
        <taxon>Sphingomonadales</taxon>
        <taxon>Sphingomonadaceae</taxon>
        <taxon>Sphingomonas</taxon>
    </lineage>
</organism>
<dbReference type="InterPro" id="IPR004360">
    <property type="entry name" value="Glyas_Fos-R_dOase_dom"/>
</dbReference>
<evidence type="ECO:0000313" key="3">
    <source>
        <dbReference type="Proteomes" id="UP000734218"/>
    </source>
</evidence>
<dbReference type="SUPFAM" id="SSF54593">
    <property type="entry name" value="Glyoxalase/Bleomycin resistance protein/Dihydroxybiphenyl dioxygenase"/>
    <property type="match status" value="1"/>
</dbReference>
<evidence type="ECO:0000259" key="1">
    <source>
        <dbReference type="PROSITE" id="PS51819"/>
    </source>
</evidence>
<dbReference type="InterPro" id="IPR037523">
    <property type="entry name" value="VOC_core"/>
</dbReference>
<protein>
    <recommendedName>
        <fullName evidence="1">VOC domain-containing protein</fullName>
    </recommendedName>
</protein>
<dbReference type="Gene3D" id="3.10.180.10">
    <property type="entry name" value="2,3-Dihydroxybiphenyl 1,2-Dioxygenase, domain 1"/>
    <property type="match status" value="1"/>
</dbReference>
<reference evidence="2 3" key="1">
    <citation type="submission" date="2020-03" db="EMBL/GenBank/DDBJ databases">
        <title>Genomic Encyclopedia of Type Strains, Phase IV (KMG-IV): sequencing the most valuable type-strain genomes for metagenomic binning, comparative biology and taxonomic classification.</title>
        <authorList>
            <person name="Goeker M."/>
        </authorList>
    </citation>
    <scope>NUCLEOTIDE SEQUENCE [LARGE SCALE GENOMIC DNA]</scope>
    <source>
        <strain evidence="2 3">DSM 27651</strain>
    </source>
</reference>
<dbReference type="CDD" id="cd08350">
    <property type="entry name" value="BLMT_like"/>
    <property type="match status" value="1"/>
</dbReference>
<dbReference type="Proteomes" id="UP000734218">
    <property type="component" value="Unassembled WGS sequence"/>
</dbReference>
<dbReference type="InterPro" id="IPR029068">
    <property type="entry name" value="Glyas_Bleomycin-R_OHBP_Dase"/>
</dbReference>
<comment type="caution">
    <text evidence="2">The sequence shown here is derived from an EMBL/GenBank/DDBJ whole genome shotgun (WGS) entry which is preliminary data.</text>
</comment>
<dbReference type="RefSeq" id="WP_167953756.1">
    <property type="nucleotide sequence ID" value="NZ_JAATJE010000001.1"/>
</dbReference>
<keyword evidence="3" id="KW-1185">Reference proteome</keyword>
<dbReference type="Pfam" id="PF00903">
    <property type="entry name" value="Glyoxalase"/>
    <property type="match status" value="1"/>
</dbReference>
<accession>A0ABX0XKZ0</accession>
<evidence type="ECO:0000313" key="2">
    <source>
        <dbReference type="EMBL" id="NJC33818.1"/>
    </source>
</evidence>